<reference evidence="1 2" key="1">
    <citation type="submission" date="2018-11" db="EMBL/GenBank/DDBJ databases">
        <authorList>
            <person name="Na S.W."/>
            <person name="Baik M."/>
        </authorList>
    </citation>
    <scope>NUCLEOTIDE SEQUENCE [LARGE SCALE GENOMIC DNA]</scope>
    <source>
        <strain evidence="1 2">E39</strain>
    </source>
</reference>
<organism evidence="1 2">
    <name type="scientific">Pseudoprevotella muciniphila</name>
    <dbReference type="NCBI Taxonomy" id="2133944"/>
    <lineage>
        <taxon>Bacteria</taxon>
        <taxon>Pseudomonadati</taxon>
        <taxon>Bacteroidota</taxon>
        <taxon>Bacteroidia</taxon>
        <taxon>Bacteroidales</taxon>
        <taxon>Prevotellaceae</taxon>
        <taxon>Pseudoprevotella</taxon>
    </lineage>
</organism>
<dbReference type="Proteomes" id="UP000249375">
    <property type="component" value="Chromosome"/>
</dbReference>
<evidence type="ECO:0000313" key="2">
    <source>
        <dbReference type="Proteomes" id="UP000249375"/>
    </source>
</evidence>
<proteinExistence type="predicted"/>
<name>A0A5P8E642_9BACT</name>
<evidence type="ECO:0000313" key="1">
    <source>
        <dbReference type="EMBL" id="QFQ12397.1"/>
    </source>
</evidence>
<accession>A0A5P8E642</accession>
<gene>
    <name evidence="1" type="ORF">C7Y71_004860</name>
</gene>
<dbReference type="EMBL" id="CP033459">
    <property type="protein sequence ID" value="QFQ12397.1"/>
    <property type="molecule type" value="Genomic_DNA"/>
</dbReference>
<protein>
    <recommendedName>
        <fullName evidence="3">Lipocalin-like domain-containing protein</fullName>
    </recommendedName>
</protein>
<dbReference type="KEGG" id="alq:C7Y71_004860"/>
<keyword evidence="2" id="KW-1185">Reference proteome</keyword>
<sequence>MIAVFSLSLVSCGDDDEGENNEYSRYGQINYGQININGKDYACYGYGMPITYTSSWEGGTLSISLPLGELADAKKGEYDFDYMVSIDCYGGNKPMVGTNLANYPEKYLTVVLDEASSADYESGSAIVKSVKDDDYITIEFKNFKCKASNLQSYTFNGTVKLDYDVD</sequence>
<evidence type="ECO:0008006" key="3">
    <source>
        <dbReference type="Google" id="ProtNLM"/>
    </source>
</evidence>
<dbReference type="AlphaFoldDB" id="A0A5P8E642"/>